<keyword evidence="1" id="KW-1133">Transmembrane helix</keyword>
<gene>
    <name evidence="3" type="ORF">GENT11_11900</name>
</gene>
<dbReference type="EMBL" id="AP025183">
    <property type="protein sequence ID" value="BDB52878.1"/>
    <property type="molecule type" value="Genomic_DNA"/>
</dbReference>
<keyword evidence="1" id="KW-0472">Membrane</keyword>
<dbReference type="RefSeq" id="WP_229328885.1">
    <property type="nucleotide sequence ID" value="NZ_AP025183.1"/>
</dbReference>
<feature type="domain" description="DUF6787" evidence="2">
    <location>
        <begin position="18"/>
        <end position="96"/>
    </location>
</feature>
<evidence type="ECO:0000256" key="1">
    <source>
        <dbReference type="SAM" id="Phobius"/>
    </source>
</evidence>
<proteinExistence type="predicted"/>
<protein>
    <recommendedName>
        <fullName evidence="2">DUF6787 domain-containing protein</fullName>
    </recommendedName>
</protein>
<keyword evidence="1" id="KW-0812">Transmembrane</keyword>
<dbReference type="InterPro" id="IPR046714">
    <property type="entry name" value="DUF6787"/>
</dbReference>
<evidence type="ECO:0000259" key="2">
    <source>
        <dbReference type="Pfam" id="PF20584"/>
    </source>
</evidence>
<dbReference type="Proteomes" id="UP001319865">
    <property type="component" value="Chromosome"/>
</dbReference>
<organism evidence="3 4">
    <name type="scientific">Flavobacterium ammonificans</name>
    <dbReference type="NCBI Taxonomy" id="1751056"/>
    <lineage>
        <taxon>Bacteria</taxon>
        <taxon>Pseudomonadati</taxon>
        <taxon>Bacteroidota</taxon>
        <taxon>Flavobacteriia</taxon>
        <taxon>Flavobacteriales</taxon>
        <taxon>Flavobacteriaceae</taxon>
        <taxon>Flavobacterium</taxon>
    </lineage>
</organism>
<evidence type="ECO:0000313" key="3">
    <source>
        <dbReference type="EMBL" id="BDB52878.1"/>
    </source>
</evidence>
<evidence type="ECO:0000313" key="4">
    <source>
        <dbReference type="Proteomes" id="UP001319865"/>
    </source>
</evidence>
<feature type="transmembrane region" description="Helical" evidence="1">
    <location>
        <begin position="57"/>
        <end position="82"/>
    </location>
</feature>
<accession>A0ABM7V243</accession>
<reference evidence="3 4" key="1">
    <citation type="journal article" date="2022" name="Int. J. Syst. Evol. Microbiol.">
        <title>Flavobacterium ammonificans sp. nov. and Flavobacterium ammoniigenes sp. nov., ammonifying bacteria isolated from surface river water.</title>
        <authorList>
            <person name="Watanabe K."/>
            <person name="Kitamura T."/>
            <person name="Ogata Y."/>
            <person name="Shindo C."/>
            <person name="Suda W."/>
        </authorList>
    </citation>
    <scope>NUCLEOTIDE SEQUENCE [LARGE SCALE GENOMIC DNA]</scope>
    <source>
        <strain evidence="3 4">GENT11</strain>
    </source>
</reference>
<sequence>MKKLKERWGVQSNFQLTIIFIVFAITGSASAIASKPVCVWLGITKDDFGFFFTPIRLLLLFPLYQVLLVSIGFLFGQFAFFWEFEKKMLRSIGLGFLFKEK</sequence>
<keyword evidence="4" id="KW-1185">Reference proteome</keyword>
<reference evidence="3 4" key="2">
    <citation type="journal article" date="2022" name="Microorganisms">
        <title>Complete Genome Sequences of Two Flavobacterium ammonificans Strains and a Flavobacterium ammoniigenes Strain of Ammonifying Bacterioplankton Isolated from Surface River Water.</title>
        <authorList>
            <person name="Suda W."/>
            <person name="Ogata Y."/>
            <person name="Shindo C."/>
            <person name="Watanabe K."/>
        </authorList>
    </citation>
    <scope>NUCLEOTIDE SEQUENCE [LARGE SCALE GENOMIC DNA]</scope>
    <source>
        <strain evidence="3 4">GENT11</strain>
    </source>
</reference>
<dbReference type="Pfam" id="PF20584">
    <property type="entry name" value="DUF6787"/>
    <property type="match status" value="1"/>
</dbReference>
<name>A0ABM7V243_9FLAO</name>